<keyword evidence="3" id="KW-0285">Flavoprotein</keyword>
<dbReference type="InterPro" id="IPR036188">
    <property type="entry name" value="FAD/NAD-bd_sf"/>
</dbReference>
<proteinExistence type="inferred from homology"/>
<evidence type="ECO:0000313" key="10">
    <source>
        <dbReference type="EMBL" id="KAJ3575746.1"/>
    </source>
</evidence>
<accession>A0A9W8NHB3</accession>
<evidence type="ECO:0000259" key="9">
    <source>
        <dbReference type="Pfam" id="PF01494"/>
    </source>
</evidence>
<feature type="region of interest" description="Disordered" evidence="7">
    <location>
        <begin position="392"/>
        <end position="427"/>
    </location>
</feature>
<name>A0A9W8NHB3_9PEZI</name>
<feature type="domain" description="FAD-binding" evidence="9">
    <location>
        <begin position="20"/>
        <end position="362"/>
    </location>
</feature>
<dbReference type="GO" id="GO:0004497">
    <property type="term" value="F:monooxygenase activity"/>
    <property type="evidence" value="ECO:0007669"/>
    <property type="project" value="UniProtKB-KW"/>
</dbReference>
<feature type="compositionally biased region" description="Basic and acidic residues" evidence="7">
    <location>
        <begin position="397"/>
        <end position="411"/>
    </location>
</feature>
<evidence type="ECO:0000256" key="1">
    <source>
        <dbReference type="ARBA" id="ARBA00005179"/>
    </source>
</evidence>
<evidence type="ECO:0000256" key="2">
    <source>
        <dbReference type="ARBA" id="ARBA00007992"/>
    </source>
</evidence>
<keyword evidence="11" id="KW-1185">Reference proteome</keyword>
<organism evidence="10 11">
    <name type="scientific">Xylaria arbuscula</name>
    <dbReference type="NCBI Taxonomy" id="114810"/>
    <lineage>
        <taxon>Eukaryota</taxon>
        <taxon>Fungi</taxon>
        <taxon>Dikarya</taxon>
        <taxon>Ascomycota</taxon>
        <taxon>Pezizomycotina</taxon>
        <taxon>Sordariomycetes</taxon>
        <taxon>Xylariomycetidae</taxon>
        <taxon>Xylariales</taxon>
        <taxon>Xylariaceae</taxon>
        <taxon>Xylaria</taxon>
    </lineage>
</organism>
<dbReference type="PANTHER" id="PTHR13789:SF147">
    <property type="entry name" value="PUTATIVE (AFU_ORTHOLOGUE AFUA_2G01950)-RELATED"/>
    <property type="match status" value="1"/>
</dbReference>
<evidence type="ECO:0000256" key="6">
    <source>
        <dbReference type="ARBA" id="ARBA00023033"/>
    </source>
</evidence>
<dbReference type="GO" id="GO:0071949">
    <property type="term" value="F:FAD binding"/>
    <property type="evidence" value="ECO:0007669"/>
    <property type="project" value="InterPro"/>
</dbReference>
<dbReference type="EMBL" id="JANPWZ010000521">
    <property type="protein sequence ID" value="KAJ3575746.1"/>
    <property type="molecule type" value="Genomic_DNA"/>
</dbReference>
<dbReference type="Proteomes" id="UP001148614">
    <property type="component" value="Unassembled WGS sequence"/>
</dbReference>
<dbReference type="Pfam" id="PF01494">
    <property type="entry name" value="FAD_binding_3"/>
    <property type="match status" value="1"/>
</dbReference>
<evidence type="ECO:0000313" key="11">
    <source>
        <dbReference type="Proteomes" id="UP001148614"/>
    </source>
</evidence>
<evidence type="ECO:0000256" key="7">
    <source>
        <dbReference type="SAM" id="MobiDB-lite"/>
    </source>
</evidence>
<dbReference type="InterPro" id="IPR050493">
    <property type="entry name" value="FAD-dep_Monooxygenase_BioMet"/>
</dbReference>
<dbReference type="PRINTS" id="PR00420">
    <property type="entry name" value="RNGMNOXGNASE"/>
</dbReference>
<keyword evidence="5" id="KW-0560">Oxidoreductase</keyword>
<gene>
    <name evidence="10" type="ORF">NPX13_g3928</name>
</gene>
<evidence type="ECO:0000256" key="5">
    <source>
        <dbReference type="ARBA" id="ARBA00023002"/>
    </source>
</evidence>
<reference evidence="10" key="1">
    <citation type="submission" date="2022-07" db="EMBL/GenBank/DDBJ databases">
        <title>Genome Sequence of Xylaria arbuscula.</title>
        <authorList>
            <person name="Buettner E."/>
        </authorList>
    </citation>
    <scope>NUCLEOTIDE SEQUENCE</scope>
    <source>
        <strain evidence="10">VT107</strain>
    </source>
</reference>
<keyword evidence="4" id="KW-0274">FAD</keyword>
<dbReference type="InterPro" id="IPR002938">
    <property type="entry name" value="FAD-bd"/>
</dbReference>
<sequence>MNETYTDSAFSERRALTPYSIIVIGAGIGGLAIGLCMRKTGHDVVILEKRQEITEVGAGIQIPPNASRILRRFGVLEEVMKHATVLERNSLRRWQDDEELGSVPLVPHVEESYGAPLAVIHRADLQRTLLEAAIGCGCKILEDHEVLDIDKVRHFDYFSSLANVERILVRRHGVKTWMSADVVLAADGMNSIVRKRMAMANGHDDQLLPTGELAYRILLPRKTIEHDRAAMDLLGKNQGIRYMGPNGHIMAYPLRNNTLYNVVLVRRTEGEKMQRTTWTTRAKKEDIIEHHRGWCPMVQALISHVPKSGALETPMNNMPPLPTWVQGQIALAGDACHYMLPYVAQGAANALEDAGTLAMAFTCTDRIDLALALYQFIRKARSEWIQASATSNGHTLHLPDGDEQRRRDESIRAASRGDGANPDQWNDKKTRDFMWRVDVMAETIKGFGVLAEEAELENIGMS</sequence>
<comment type="pathway">
    <text evidence="1">Secondary metabolite biosynthesis.</text>
</comment>
<evidence type="ECO:0000256" key="8">
    <source>
        <dbReference type="SAM" id="Phobius"/>
    </source>
</evidence>
<comment type="caution">
    <text evidence="10">The sequence shown here is derived from an EMBL/GenBank/DDBJ whole genome shotgun (WGS) entry which is preliminary data.</text>
</comment>
<feature type="transmembrane region" description="Helical" evidence="8">
    <location>
        <begin position="16"/>
        <end position="37"/>
    </location>
</feature>
<dbReference type="AlphaFoldDB" id="A0A9W8NHB3"/>
<dbReference type="Gene3D" id="3.50.50.60">
    <property type="entry name" value="FAD/NAD(P)-binding domain"/>
    <property type="match status" value="1"/>
</dbReference>
<keyword evidence="6" id="KW-0503">Monooxygenase</keyword>
<dbReference type="SUPFAM" id="SSF51905">
    <property type="entry name" value="FAD/NAD(P)-binding domain"/>
    <property type="match status" value="1"/>
</dbReference>
<keyword evidence="8" id="KW-0812">Transmembrane</keyword>
<evidence type="ECO:0000256" key="3">
    <source>
        <dbReference type="ARBA" id="ARBA00022630"/>
    </source>
</evidence>
<dbReference type="SUPFAM" id="SSF54373">
    <property type="entry name" value="FAD-linked reductases, C-terminal domain"/>
    <property type="match status" value="1"/>
</dbReference>
<dbReference type="VEuPathDB" id="FungiDB:F4678DRAFT_415976"/>
<protein>
    <recommendedName>
        <fullName evidence="9">FAD-binding domain-containing protein</fullName>
    </recommendedName>
</protein>
<keyword evidence="8" id="KW-0472">Membrane</keyword>
<comment type="similarity">
    <text evidence="2">Belongs to the paxM FAD-dependent monooxygenase family.</text>
</comment>
<evidence type="ECO:0000256" key="4">
    <source>
        <dbReference type="ARBA" id="ARBA00022827"/>
    </source>
</evidence>
<keyword evidence="8" id="KW-1133">Transmembrane helix</keyword>
<dbReference type="PANTHER" id="PTHR13789">
    <property type="entry name" value="MONOOXYGENASE"/>
    <property type="match status" value="1"/>
</dbReference>